<dbReference type="InterPro" id="IPR006056">
    <property type="entry name" value="RidA"/>
</dbReference>
<dbReference type="Pfam" id="PF01042">
    <property type="entry name" value="Ribonuc_L-PSP"/>
    <property type="match status" value="1"/>
</dbReference>
<protein>
    <submittedName>
        <fullName evidence="2">Uncharacterized protein</fullName>
    </submittedName>
</protein>
<keyword evidence="3" id="KW-1185">Reference proteome</keyword>
<dbReference type="GO" id="GO:0005829">
    <property type="term" value="C:cytosol"/>
    <property type="evidence" value="ECO:0007669"/>
    <property type="project" value="TreeGrafter"/>
</dbReference>
<reference evidence="2" key="1">
    <citation type="journal article" date="2019" name="G3 (Bethesda)">
        <title>Genome Assemblies of Two Rare Opportunistic Yeast Pathogens: Diutina rugosa (syn. Candida rugosa) and Trichomonascus ciferrii (syn. Candida ciferrii).</title>
        <authorList>
            <person name="Mixao V."/>
            <person name="Saus E."/>
            <person name="Hansen A.P."/>
            <person name="Lass-Florl C."/>
            <person name="Gabaldon T."/>
        </authorList>
    </citation>
    <scope>NUCLEOTIDE SEQUENCE</scope>
    <source>
        <strain evidence="2">CBS 4856</strain>
    </source>
</reference>
<dbReference type="FunFam" id="3.30.1330.40:FF:000001">
    <property type="entry name" value="L-PSP family endoribonuclease"/>
    <property type="match status" value="1"/>
</dbReference>
<evidence type="ECO:0000256" key="1">
    <source>
        <dbReference type="ARBA" id="ARBA00010552"/>
    </source>
</evidence>
<evidence type="ECO:0000313" key="3">
    <source>
        <dbReference type="Proteomes" id="UP000761534"/>
    </source>
</evidence>
<name>A0A642V2V0_9ASCO</name>
<dbReference type="VEuPathDB" id="FungiDB:TRICI_004261"/>
<evidence type="ECO:0000313" key="2">
    <source>
        <dbReference type="EMBL" id="KAA8910074.1"/>
    </source>
</evidence>
<dbReference type="InterPro" id="IPR035959">
    <property type="entry name" value="RutC-like_sf"/>
</dbReference>
<dbReference type="CDD" id="cd00448">
    <property type="entry name" value="YjgF_YER057c_UK114_family"/>
    <property type="match status" value="1"/>
</dbReference>
<gene>
    <name evidence="2" type="ORF">TRICI_004261</name>
</gene>
<dbReference type="GO" id="GO:0019239">
    <property type="term" value="F:deaminase activity"/>
    <property type="evidence" value="ECO:0007669"/>
    <property type="project" value="TreeGrafter"/>
</dbReference>
<dbReference type="OrthoDB" id="309640at2759"/>
<dbReference type="AlphaFoldDB" id="A0A642V2V0"/>
<dbReference type="SUPFAM" id="SSF55298">
    <property type="entry name" value="YjgF-like"/>
    <property type="match status" value="1"/>
</dbReference>
<accession>A0A642V2V0</accession>
<dbReference type="Proteomes" id="UP000761534">
    <property type="component" value="Unassembled WGS sequence"/>
</dbReference>
<dbReference type="EMBL" id="SWFS01000324">
    <property type="protein sequence ID" value="KAA8910074.1"/>
    <property type="molecule type" value="Genomic_DNA"/>
</dbReference>
<comment type="caution">
    <text evidence="2">The sequence shown here is derived from an EMBL/GenBank/DDBJ whole genome shotgun (WGS) entry which is preliminary data.</text>
</comment>
<dbReference type="NCBIfam" id="TIGR00004">
    <property type="entry name" value="Rid family detoxifying hydrolase"/>
    <property type="match status" value="1"/>
</dbReference>
<organism evidence="2 3">
    <name type="scientific">Trichomonascus ciferrii</name>
    <dbReference type="NCBI Taxonomy" id="44093"/>
    <lineage>
        <taxon>Eukaryota</taxon>
        <taxon>Fungi</taxon>
        <taxon>Dikarya</taxon>
        <taxon>Ascomycota</taxon>
        <taxon>Saccharomycotina</taxon>
        <taxon>Dipodascomycetes</taxon>
        <taxon>Dipodascales</taxon>
        <taxon>Trichomonascaceae</taxon>
        <taxon>Trichomonascus</taxon>
        <taxon>Trichomonascus ciferrii complex</taxon>
    </lineage>
</organism>
<dbReference type="InterPro" id="IPR006175">
    <property type="entry name" value="YjgF/YER057c/UK114"/>
</dbReference>
<dbReference type="PANTHER" id="PTHR11803">
    <property type="entry name" value="2-IMINOBUTANOATE/2-IMINOPROPANOATE DEAMINASE RIDA"/>
    <property type="match status" value="1"/>
</dbReference>
<dbReference type="PANTHER" id="PTHR11803:SF42">
    <property type="entry name" value="MMF1"/>
    <property type="match status" value="1"/>
</dbReference>
<proteinExistence type="inferred from homology"/>
<comment type="similarity">
    <text evidence="1">Belongs to the RutC family.</text>
</comment>
<sequence length="151" mass="16555">MGYIKAGVGPSSPLLLVNRFPPMSREQILTENAPKPLPVLSQALVHNGVVYCSGQTGVDPKTGKMVEGDIQNRTRQILENLSAVLKAAGTSMDYALKVNVFLTNMENFAKVNEIYDQYFKDPKPVRTCVAVYQLPVGTDVEIEMSAVLPEK</sequence>
<dbReference type="Gene3D" id="3.30.1330.40">
    <property type="entry name" value="RutC-like"/>
    <property type="match status" value="1"/>
</dbReference>
<dbReference type="GO" id="GO:0005739">
    <property type="term" value="C:mitochondrion"/>
    <property type="evidence" value="ECO:0007669"/>
    <property type="project" value="TreeGrafter"/>
</dbReference>